<keyword evidence="2" id="KW-1185">Reference proteome</keyword>
<protein>
    <submittedName>
        <fullName evidence="1">Uncharacterized protein</fullName>
    </submittedName>
</protein>
<dbReference type="HOGENOM" id="CLU_2288925_0_0_2"/>
<gene>
    <name evidence="1" type="ordered locus">MSWAN_1327</name>
</gene>
<proteinExistence type="predicted"/>
<sequence>MDLEKVGSFSLHNGGGFVAKIQFKYLEDGAWKYSKKGSDITLGVTKKADPGEYGVPNGVPTRLKVFVVAGYDNLANQQFIYDKSYSETANYLITGTTLNNKLGLIESK</sequence>
<dbReference type="AlphaFoldDB" id="F6D6Q9"/>
<evidence type="ECO:0000313" key="1">
    <source>
        <dbReference type="EMBL" id="AEG18342.1"/>
    </source>
</evidence>
<dbReference type="KEGG" id="mew:MSWAN_1327"/>
<organism evidence="1 2">
    <name type="scientific">Methanobacterium paludis (strain DSM 25820 / JCM 18151 / SWAN1)</name>
    <dbReference type="NCBI Taxonomy" id="868131"/>
    <lineage>
        <taxon>Archaea</taxon>
        <taxon>Methanobacteriati</taxon>
        <taxon>Methanobacteriota</taxon>
        <taxon>Methanomada group</taxon>
        <taxon>Methanobacteria</taxon>
        <taxon>Methanobacteriales</taxon>
        <taxon>Methanobacteriaceae</taxon>
        <taxon>Methanobacterium</taxon>
    </lineage>
</organism>
<dbReference type="RefSeq" id="WP_013825843.1">
    <property type="nucleotide sequence ID" value="NC_015574.1"/>
</dbReference>
<name>F6D6Q9_METPW</name>
<reference evidence="1 2" key="1">
    <citation type="journal article" date="2014" name="Int. J. Syst. Evol. Microbiol.">
        <title>Methanobacterium paludis sp. nov. and a novel strain of Methanobacterium lacus isolated from northern peatlands.</title>
        <authorList>
            <person name="Cadillo-Quiroz H."/>
            <person name="Brauer S.L."/>
            <person name="Goodson N."/>
            <person name="Yavitt J.B."/>
            <person name="Zinder S.H."/>
        </authorList>
    </citation>
    <scope>NUCLEOTIDE SEQUENCE [LARGE SCALE GENOMIC DNA]</scope>
    <source>
        <strain evidence="2">DSM 25820 / JCM 18151 / SWAN1</strain>
    </source>
</reference>
<dbReference type="GeneID" id="10668832"/>
<dbReference type="Proteomes" id="UP000009231">
    <property type="component" value="Chromosome"/>
</dbReference>
<dbReference type="OrthoDB" id="373921at2157"/>
<dbReference type="EMBL" id="CP002772">
    <property type="protein sequence ID" value="AEG18342.1"/>
    <property type="molecule type" value="Genomic_DNA"/>
</dbReference>
<evidence type="ECO:0000313" key="2">
    <source>
        <dbReference type="Proteomes" id="UP000009231"/>
    </source>
</evidence>
<accession>F6D6Q9</accession>